<keyword evidence="2" id="KW-1185">Reference proteome</keyword>
<dbReference type="Proteomes" id="UP001202328">
    <property type="component" value="Unassembled WGS sequence"/>
</dbReference>
<evidence type="ECO:0000313" key="1">
    <source>
        <dbReference type="EMBL" id="KAI3910596.1"/>
    </source>
</evidence>
<accession>A0AAD4XEZ2</accession>
<organism evidence="1 2">
    <name type="scientific">Papaver atlanticum</name>
    <dbReference type="NCBI Taxonomy" id="357466"/>
    <lineage>
        <taxon>Eukaryota</taxon>
        <taxon>Viridiplantae</taxon>
        <taxon>Streptophyta</taxon>
        <taxon>Embryophyta</taxon>
        <taxon>Tracheophyta</taxon>
        <taxon>Spermatophyta</taxon>
        <taxon>Magnoliopsida</taxon>
        <taxon>Ranunculales</taxon>
        <taxon>Papaveraceae</taxon>
        <taxon>Papaveroideae</taxon>
        <taxon>Papaver</taxon>
    </lineage>
</organism>
<sequence length="91" mass="10464">MAPHQNWVQAEDDILSDIGFKSGYLKVIEHKLVEKLPTFGSTTTNVVSRIKTLKKHMMVINEMVTIDSGFEFDFINNKLVYKKSLFDGWAK</sequence>
<comment type="caution">
    <text evidence="1">The sequence shown here is derived from an EMBL/GenBank/DDBJ whole genome shotgun (WGS) entry which is preliminary data.</text>
</comment>
<feature type="non-terminal residue" evidence="1">
    <location>
        <position position="91"/>
    </location>
</feature>
<protein>
    <submittedName>
        <fullName evidence="1">Uncharacterized protein</fullName>
    </submittedName>
</protein>
<reference evidence="1" key="1">
    <citation type="submission" date="2022-04" db="EMBL/GenBank/DDBJ databases">
        <title>A functionally conserved STORR gene fusion in Papaver species that diverged 16.8 million years ago.</title>
        <authorList>
            <person name="Catania T."/>
        </authorList>
    </citation>
    <scope>NUCLEOTIDE SEQUENCE</scope>
    <source>
        <strain evidence="1">S-188037</strain>
    </source>
</reference>
<dbReference type="EMBL" id="JAJJMB010010184">
    <property type="protein sequence ID" value="KAI3910596.1"/>
    <property type="molecule type" value="Genomic_DNA"/>
</dbReference>
<proteinExistence type="predicted"/>
<gene>
    <name evidence="1" type="ORF">MKW98_027878</name>
</gene>
<name>A0AAD4XEZ2_9MAGN</name>
<evidence type="ECO:0000313" key="2">
    <source>
        <dbReference type="Proteomes" id="UP001202328"/>
    </source>
</evidence>
<dbReference type="AlphaFoldDB" id="A0AAD4XEZ2"/>